<proteinExistence type="predicted"/>
<evidence type="ECO:0000313" key="2">
    <source>
        <dbReference type="Proteomes" id="UP000835052"/>
    </source>
</evidence>
<organism evidence="1 2">
    <name type="scientific">Caenorhabditis auriculariae</name>
    <dbReference type="NCBI Taxonomy" id="2777116"/>
    <lineage>
        <taxon>Eukaryota</taxon>
        <taxon>Metazoa</taxon>
        <taxon>Ecdysozoa</taxon>
        <taxon>Nematoda</taxon>
        <taxon>Chromadorea</taxon>
        <taxon>Rhabditida</taxon>
        <taxon>Rhabditina</taxon>
        <taxon>Rhabditomorpha</taxon>
        <taxon>Rhabditoidea</taxon>
        <taxon>Rhabditidae</taxon>
        <taxon>Peloderinae</taxon>
        <taxon>Caenorhabditis</taxon>
    </lineage>
</organism>
<protein>
    <recommendedName>
        <fullName evidence="3">F-box domain-containing protein</fullName>
    </recommendedName>
</protein>
<dbReference type="EMBL" id="CAJGYM010000034">
    <property type="protein sequence ID" value="CAD6193335.1"/>
    <property type="molecule type" value="Genomic_DNA"/>
</dbReference>
<comment type="caution">
    <text evidence="1">The sequence shown here is derived from an EMBL/GenBank/DDBJ whole genome shotgun (WGS) entry which is preliminary data.</text>
</comment>
<evidence type="ECO:0008006" key="3">
    <source>
        <dbReference type="Google" id="ProtNLM"/>
    </source>
</evidence>
<name>A0A8S1HDM9_9PELO</name>
<reference evidence="1" key="1">
    <citation type="submission" date="2020-10" db="EMBL/GenBank/DDBJ databases">
        <authorList>
            <person name="Kikuchi T."/>
        </authorList>
    </citation>
    <scope>NUCLEOTIDE SEQUENCE</scope>
    <source>
        <strain evidence="1">NKZ352</strain>
    </source>
</reference>
<evidence type="ECO:0000313" key="1">
    <source>
        <dbReference type="EMBL" id="CAD6193335.1"/>
    </source>
</evidence>
<sequence>MSLPLSVVENILDYADYRTLVKFSRSSRMAYSVAQPFLQRKKAPISATVSFHLHNNPERDCVCVENIQGGDKRIEWKNDEGFEEELYKKLSKYVFTNVKMHKMRFSYFKKTGVLTKFAEMGLFKEAKTLTFDVDKRMAYRNYANWFPNLYRFDGKSYPGILNVRKQFIGLPTFRKIIRNYPASEYFRMHMNVTRDVILTNGCLNFIMEQHKLKKTPLKVFVLDGEFLFRASVNKLIKFLEFAAWSCTEYKSRKPQDEENGPEQNGPRCYIEIGSPYKRSNDDSKKKMKLALQRMGITPTETAWKLDEHLFSFCYVFELGGTEMVFRLQDPPNKTEFKNVIEESPYDDLYIS</sequence>
<dbReference type="Proteomes" id="UP000835052">
    <property type="component" value="Unassembled WGS sequence"/>
</dbReference>
<accession>A0A8S1HDM9</accession>
<keyword evidence="2" id="KW-1185">Reference proteome</keyword>
<gene>
    <name evidence="1" type="ORF">CAUJ_LOCUS9254</name>
</gene>
<dbReference type="AlphaFoldDB" id="A0A8S1HDM9"/>